<sequence length="56" mass="6090">MSRDHNNPAGSSLCRGSFSGNTHPNPRELAHCVRQHSFSQTHGSSRGNAHPLVRTP</sequence>
<dbReference type="AlphaFoldDB" id="A0A166IWY4"/>
<organism evidence="2 3">
    <name type="scientific">Athelia psychrophila</name>
    <dbReference type="NCBI Taxonomy" id="1759441"/>
    <lineage>
        <taxon>Eukaryota</taxon>
        <taxon>Fungi</taxon>
        <taxon>Dikarya</taxon>
        <taxon>Basidiomycota</taxon>
        <taxon>Agaricomycotina</taxon>
        <taxon>Agaricomycetes</taxon>
        <taxon>Agaricomycetidae</taxon>
        <taxon>Atheliales</taxon>
        <taxon>Atheliaceae</taxon>
        <taxon>Athelia</taxon>
    </lineage>
</organism>
<evidence type="ECO:0000256" key="1">
    <source>
        <dbReference type="SAM" id="MobiDB-lite"/>
    </source>
</evidence>
<dbReference type="EMBL" id="KV417556">
    <property type="protein sequence ID" value="KZP20259.1"/>
    <property type="molecule type" value="Genomic_DNA"/>
</dbReference>
<feature type="compositionally biased region" description="Polar residues" evidence="1">
    <location>
        <begin position="36"/>
        <end position="47"/>
    </location>
</feature>
<evidence type="ECO:0000313" key="3">
    <source>
        <dbReference type="Proteomes" id="UP000076532"/>
    </source>
</evidence>
<reference evidence="2 3" key="1">
    <citation type="journal article" date="2016" name="Mol. Biol. Evol.">
        <title>Comparative Genomics of Early-Diverging Mushroom-Forming Fungi Provides Insights into the Origins of Lignocellulose Decay Capabilities.</title>
        <authorList>
            <person name="Nagy L.G."/>
            <person name="Riley R."/>
            <person name="Tritt A."/>
            <person name="Adam C."/>
            <person name="Daum C."/>
            <person name="Floudas D."/>
            <person name="Sun H."/>
            <person name="Yadav J.S."/>
            <person name="Pangilinan J."/>
            <person name="Larsson K.H."/>
            <person name="Matsuura K."/>
            <person name="Barry K."/>
            <person name="Labutti K."/>
            <person name="Kuo R."/>
            <person name="Ohm R.A."/>
            <person name="Bhattacharya S.S."/>
            <person name="Shirouzu T."/>
            <person name="Yoshinaga Y."/>
            <person name="Martin F.M."/>
            <person name="Grigoriev I.V."/>
            <person name="Hibbett D.S."/>
        </authorList>
    </citation>
    <scope>NUCLEOTIDE SEQUENCE [LARGE SCALE GENOMIC DNA]</scope>
    <source>
        <strain evidence="2 3">CBS 109695</strain>
    </source>
</reference>
<name>A0A166IWY4_9AGAM</name>
<proteinExistence type="predicted"/>
<feature type="region of interest" description="Disordered" evidence="1">
    <location>
        <begin position="1"/>
        <end position="56"/>
    </location>
</feature>
<evidence type="ECO:0000313" key="2">
    <source>
        <dbReference type="EMBL" id="KZP20259.1"/>
    </source>
</evidence>
<gene>
    <name evidence="2" type="ORF">FIBSPDRAFT_861774</name>
</gene>
<accession>A0A166IWY4</accession>
<dbReference type="Proteomes" id="UP000076532">
    <property type="component" value="Unassembled WGS sequence"/>
</dbReference>
<protein>
    <submittedName>
        <fullName evidence="2">Uncharacterized protein</fullName>
    </submittedName>
</protein>
<keyword evidence="3" id="KW-1185">Reference proteome</keyword>